<protein>
    <submittedName>
        <fullName evidence="4">Uncharacterized protein LOC108618105</fullName>
    </submittedName>
</protein>
<feature type="region of interest" description="Disordered" evidence="1">
    <location>
        <begin position="147"/>
        <end position="168"/>
    </location>
</feature>
<reference evidence="4" key="3">
    <citation type="submission" date="2025-08" db="UniProtKB">
        <authorList>
            <consortium name="RefSeq"/>
        </authorList>
    </citation>
    <scope>IDENTIFICATION</scope>
    <source>
        <tissue evidence="4">Whole organism</tissue>
    </source>
</reference>
<dbReference type="GeneID" id="108618105"/>
<evidence type="ECO:0000313" key="4">
    <source>
        <dbReference type="RefSeq" id="XP_017869499.1"/>
    </source>
</evidence>
<reference evidence="3" key="1">
    <citation type="journal article" date="1997" name="Nucleic Acids Res.">
        <title>tRNAscan-SE: a program for improved detection of transfer RNA genes in genomic sequence.</title>
        <authorList>
            <person name="Lowe T.M."/>
            <person name="Eddy S.R."/>
        </authorList>
    </citation>
    <scope>NUCLEOTIDE SEQUENCE [LARGE SCALE GENOMIC DNA]</scope>
</reference>
<accession>A0ABM1PQL3</accession>
<feature type="region of interest" description="Disordered" evidence="1">
    <location>
        <begin position="255"/>
        <end position="276"/>
    </location>
</feature>
<evidence type="ECO:0000256" key="2">
    <source>
        <dbReference type="SAM" id="Phobius"/>
    </source>
</evidence>
<sequence>MFEPRDIRILRFDSFVCNTHRKFFSDIFLFPLFELFALREKIFHAVRATTKEKFETLKITANNGKRNSDCNINSQRTVNKKNKNKQQQQQKYQQILLVNAVLLASTTTTLIIIIRIIKTIPTTTTTANWLNVINLTPPKQKKLSLTLLTSSPSPSSSSSSWSSSSSSPSPSSLSLPLPLPLRLPLALQFLAALVQLLLVTTNHKSELHHMLCDLTIQRHTVAITYDLSETPAKKGAPPIPQKRSKSFELCMNSKRRTISHRTSSNRHRKLQPFRYT</sequence>
<proteinExistence type="predicted"/>
<keyword evidence="3" id="KW-1185">Reference proteome</keyword>
<organism evidence="3 4">
    <name type="scientific">Drosophila arizonae</name>
    <name type="common">Fruit fly</name>
    <dbReference type="NCBI Taxonomy" id="7263"/>
    <lineage>
        <taxon>Eukaryota</taxon>
        <taxon>Metazoa</taxon>
        <taxon>Ecdysozoa</taxon>
        <taxon>Arthropoda</taxon>
        <taxon>Hexapoda</taxon>
        <taxon>Insecta</taxon>
        <taxon>Pterygota</taxon>
        <taxon>Neoptera</taxon>
        <taxon>Endopterygota</taxon>
        <taxon>Diptera</taxon>
        <taxon>Brachycera</taxon>
        <taxon>Muscomorpha</taxon>
        <taxon>Ephydroidea</taxon>
        <taxon>Drosophilidae</taxon>
        <taxon>Drosophila</taxon>
    </lineage>
</organism>
<feature type="transmembrane region" description="Helical" evidence="2">
    <location>
        <begin position="95"/>
        <end position="117"/>
    </location>
</feature>
<keyword evidence="2" id="KW-1133">Transmembrane helix</keyword>
<feature type="compositionally biased region" description="Polar residues" evidence="1">
    <location>
        <begin position="65"/>
        <end position="77"/>
    </location>
</feature>
<reference evidence="3" key="2">
    <citation type="journal article" date="2016" name="G3 (Bethesda)">
        <title>Genome Evolution in Three Species of Cactophilic Drosophila.</title>
        <authorList>
            <person name="Sanchez-Flores A."/>
            <person name="Penazola F."/>
            <person name="Carpinteyro-Ponce J."/>
            <person name="Nazario-Yepiz N."/>
            <person name="Abreu-Goodger C."/>
            <person name="Machado C.A."/>
            <person name="Markow T.A."/>
        </authorList>
    </citation>
    <scope>NUCLEOTIDE SEQUENCE [LARGE SCALE GENOMIC DNA]</scope>
</reference>
<keyword evidence="2" id="KW-0812">Transmembrane</keyword>
<dbReference type="RefSeq" id="XP_017869499.1">
    <property type="nucleotide sequence ID" value="XM_018014010.1"/>
</dbReference>
<gene>
    <name evidence="4" type="primary">LOC108618105</name>
</gene>
<evidence type="ECO:0000256" key="1">
    <source>
        <dbReference type="SAM" id="MobiDB-lite"/>
    </source>
</evidence>
<dbReference type="Proteomes" id="UP000694904">
    <property type="component" value="Chromosome X"/>
</dbReference>
<keyword evidence="2" id="KW-0472">Membrane</keyword>
<name>A0ABM1PQL3_DROAR</name>
<feature type="region of interest" description="Disordered" evidence="1">
    <location>
        <begin position="65"/>
        <end position="85"/>
    </location>
</feature>
<evidence type="ECO:0000313" key="3">
    <source>
        <dbReference type="Proteomes" id="UP000694904"/>
    </source>
</evidence>